<dbReference type="RefSeq" id="WP_188467711.1">
    <property type="nucleotide sequence ID" value="NZ_BAABHU010000022.1"/>
</dbReference>
<evidence type="ECO:0000313" key="2">
    <source>
        <dbReference type="Proteomes" id="UP000636010"/>
    </source>
</evidence>
<proteinExistence type="predicted"/>
<accession>A0ABQ1N5T9</accession>
<evidence type="ECO:0000313" key="1">
    <source>
        <dbReference type="EMBL" id="GGC55164.1"/>
    </source>
</evidence>
<reference evidence="2" key="1">
    <citation type="journal article" date="2019" name="Int. J. Syst. Evol. Microbiol.">
        <title>The Global Catalogue of Microorganisms (GCM) 10K type strain sequencing project: providing services to taxonomists for standard genome sequencing and annotation.</title>
        <authorList>
            <consortium name="The Broad Institute Genomics Platform"/>
            <consortium name="The Broad Institute Genome Sequencing Center for Infectious Disease"/>
            <person name="Wu L."/>
            <person name="Ma J."/>
        </authorList>
    </citation>
    <scope>NUCLEOTIDE SEQUENCE [LARGE SCALE GENOMIC DNA]</scope>
    <source>
        <strain evidence="2">CGMCC 1.10832</strain>
    </source>
</reference>
<sequence length="195" mass="22901">MPKPITLPTLFDNTLKLNISKLKEWGYLEPNQIINSNYKWTRNGSPSGSIAIFIDTCSTTPFIELDYKFNNEPRRYRVYLTAIPSNLNNGEVYYFICPHTNKRCRILYQVAGYFYHREAFKNAMYDSQTLSKKNRSLMRWIAPLLLKPEYAQQLNKKYFKKTYSGKPTKRYLKLLNELDKAHNLPPNAIEIALIS</sequence>
<organism evidence="1 2">
    <name type="scientific">Marivirga lumbricoides</name>
    <dbReference type="NCBI Taxonomy" id="1046115"/>
    <lineage>
        <taxon>Bacteria</taxon>
        <taxon>Pseudomonadati</taxon>
        <taxon>Bacteroidota</taxon>
        <taxon>Cytophagia</taxon>
        <taxon>Cytophagales</taxon>
        <taxon>Marivirgaceae</taxon>
        <taxon>Marivirga</taxon>
    </lineage>
</organism>
<keyword evidence="2" id="KW-1185">Reference proteome</keyword>
<name>A0ABQ1N5T9_9BACT</name>
<dbReference type="EMBL" id="BMEC01000022">
    <property type="protein sequence ID" value="GGC55164.1"/>
    <property type="molecule type" value="Genomic_DNA"/>
</dbReference>
<gene>
    <name evidence="1" type="ORF">GCM10011506_46050</name>
</gene>
<dbReference type="Proteomes" id="UP000636010">
    <property type="component" value="Unassembled WGS sequence"/>
</dbReference>
<comment type="caution">
    <text evidence="1">The sequence shown here is derived from an EMBL/GenBank/DDBJ whole genome shotgun (WGS) entry which is preliminary data.</text>
</comment>
<protein>
    <submittedName>
        <fullName evidence="1">Uncharacterized protein</fullName>
    </submittedName>
</protein>